<proteinExistence type="inferred from homology"/>
<dbReference type="Pfam" id="PF00079">
    <property type="entry name" value="Serpin"/>
    <property type="match status" value="1"/>
</dbReference>
<feature type="domain" description="Serpin" evidence="3">
    <location>
        <begin position="58"/>
        <end position="414"/>
    </location>
</feature>
<sequence length="417" mass="46761">MNKKFIYIISCITAMTMIVSSCTSPANDLMKGYVSKVDVSSLEPIDENLKEAILNFSWNMFKENSQNTGNLMISPVSIYTALAMTLNGADGDTKAAMLEALSAKGITEEDLNAGMKSWISSLTNDDRIAKLNVANSIWYRNSFEADEKFLQKNADYYSASIKKLDFSKEDSVNTINDWVKDSTNGTIDKIIDNINDDTMMYLINAIYFKGDWKDQFKANNTYKQPFNSPTDVIDTDFMHRRGDIGYLNGDGVTGVILPYLDEQFAFIALLPEEGKTTRELIDNFSALNLIKLLENKKNANIDLSLPKFEGKYEDSLNDELAKLGMDIAFDPNLADFSLMSKSHKRELFINNVKHKTFIRVDEKGTEAAAVTSVEMNVTGMPMDVQKVVFDRPFIYGIIDVTTGIPLFMGVLENPDAE</sequence>
<evidence type="ECO:0000256" key="2">
    <source>
        <dbReference type="SAM" id="SignalP"/>
    </source>
</evidence>
<reference evidence="4 5" key="1">
    <citation type="submission" date="2021-03" db="EMBL/GenBank/DDBJ databases">
        <title>Genomic Encyclopedia of Type Strains, Phase IV (KMG-IV): sequencing the most valuable type-strain genomes for metagenomic binning, comparative biology and taxonomic classification.</title>
        <authorList>
            <person name="Goeker M."/>
        </authorList>
    </citation>
    <scope>NUCLEOTIDE SEQUENCE [LARGE SCALE GENOMIC DNA]</scope>
    <source>
        <strain evidence="4 5">DSM 24004</strain>
    </source>
</reference>
<dbReference type="InterPro" id="IPR042178">
    <property type="entry name" value="Serpin_sf_1"/>
</dbReference>
<comment type="similarity">
    <text evidence="1">Belongs to the serpin family.</text>
</comment>
<evidence type="ECO:0000313" key="5">
    <source>
        <dbReference type="Proteomes" id="UP001519342"/>
    </source>
</evidence>
<evidence type="ECO:0000256" key="1">
    <source>
        <dbReference type="RuleBase" id="RU000411"/>
    </source>
</evidence>
<feature type="signal peptide" evidence="2">
    <location>
        <begin position="1"/>
        <end position="26"/>
    </location>
</feature>
<protein>
    <submittedName>
        <fullName evidence="4">Serpin B</fullName>
    </submittedName>
</protein>
<dbReference type="PROSITE" id="PS00284">
    <property type="entry name" value="SERPIN"/>
    <property type="match status" value="1"/>
</dbReference>
<dbReference type="EMBL" id="JAGGKS010000002">
    <property type="protein sequence ID" value="MBP1925094.1"/>
    <property type="molecule type" value="Genomic_DNA"/>
</dbReference>
<keyword evidence="2" id="KW-0732">Signal</keyword>
<dbReference type="Gene3D" id="2.30.39.10">
    <property type="entry name" value="Alpha-1-antitrypsin, domain 1"/>
    <property type="match status" value="1"/>
</dbReference>
<dbReference type="InterPro" id="IPR000215">
    <property type="entry name" value="Serpin_fam"/>
</dbReference>
<dbReference type="PANTHER" id="PTHR11461">
    <property type="entry name" value="SERINE PROTEASE INHIBITOR, SERPIN"/>
    <property type="match status" value="1"/>
</dbReference>
<dbReference type="InterPro" id="IPR036186">
    <property type="entry name" value="Serpin_sf"/>
</dbReference>
<evidence type="ECO:0000313" key="4">
    <source>
        <dbReference type="EMBL" id="MBP1925094.1"/>
    </source>
</evidence>
<dbReference type="CDD" id="cd19589">
    <property type="entry name" value="serpin_tengpin-like"/>
    <property type="match status" value="1"/>
</dbReference>
<dbReference type="Gene3D" id="3.30.497.10">
    <property type="entry name" value="Antithrombin, subunit I, domain 2"/>
    <property type="match status" value="1"/>
</dbReference>
<dbReference type="Proteomes" id="UP001519342">
    <property type="component" value="Unassembled WGS sequence"/>
</dbReference>
<accession>A0ABS4GBM6</accession>
<dbReference type="InterPro" id="IPR023796">
    <property type="entry name" value="Serpin_dom"/>
</dbReference>
<dbReference type="PROSITE" id="PS51257">
    <property type="entry name" value="PROKAR_LIPOPROTEIN"/>
    <property type="match status" value="1"/>
</dbReference>
<keyword evidence="5" id="KW-1185">Reference proteome</keyword>
<dbReference type="PANTHER" id="PTHR11461:SF211">
    <property type="entry name" value="GH10112P-RELATED"/>
    <property type="match status" value="1"/>
</dbReference>
<evidence type="ECO:0000259" key="3">
    <source>
        <dbReference type="SMART" id="SM00093"/>
    </source>
</evidence>
<gene>
    <name evidence="4" type="ORF">J2Z76_000951</name>
</gene>
<dbReference type="RefSeq" id="WP_209510842.1">
    <property type="nucleotide sequence ID" value="NZ_JAGGKS010000002.1"/>
</dbReference>
<organism evidence="4 5">
    <name type="scientific">Sedimentibacter acidaminivorans</name>
    <dbReference type="NCBI Taxonomy" id="913099"/>
    <lineage>
        <taxon>Bacteria</taxon>
        <taxon>Bacillati</taxon>
        <taxon>Bacillota</taxon>
        <taxon>Tissierellia</taxon>
        <taxon>Sedimentibacter</taxon>
    </lineage>
</organism>
<feature type="chain" id="PRO_5046346647" evidence="2">
    <location>
        <begin position="27"/>
        <end position="417"/>
    </location>
</feature>
<dbReference type="SMART" id="SM00093">
    <property type="entry name" value="SERPIN"/>
    <property type="match status" value="1"/>
</dbReference>
<dbReference type="InterPro" id="IPR042185">
    <property type="entry name" value="Serpin_sf_2"/>
</dbReference>
<dbReference type="SUPFAM" id="SSF56574">
    <property type="entry name" value="Serpins"/>
    <property type="match status" value="1"/>
</dbReference>
<name>A0ABS4GBM6_9FIRM</name>
<comment type="caution">
    <text evidence="4">The sequence shown here is derived from an EMBL/GenBank/DDBJ whole genome shotgun (WGS) entry which is preliminary data.</text>
</comment>
<dbReference type="InterPro" id="IPR023795">
    <property type="entry name" value="Serpin_CS"/>
</dbReference>